<comment type="caution">
    <text evidence="1">The sequence shown here is derived from an EMBL/GenBank/DDBJ whole genome shotgun (WGS) entry which is preliminary data.</text>
</comment>
<keyword evidence="2" id="KW-1185">Reference proteome</keyword>
<dbReference type="InParanoid" id="A0A5J5EXV9"/>
<proteinExistence type="predicted"/>
<dbReference type="EMBL" id="VXIS01000079">
    <property type="protein sequence ID" value="KAA8907447.1"/>
    <property type="molecule type" value="Genomic_DNA"/>
</dbReference>
<evidence type="ECO:0000313" key="1">
    <source>
        <dbReference type="EMBL" id="KAA8907447.1"/>
    </source>
</evidence>
<accession>A0A5J5EXV9</accession>
<dbReference type="AlphaFoldDB" id="A0A5J5EXV9"/>
<sequence length="423" mass="49054">MASAAITHSDTQPLQWCGRDLEAFTAATDLEILAPSEHRGQFNSKTHQQGYEKLLSGLMREKERLRIRQREETRAEKNRLQVEKAKESVEFHKEFLELLKWGGDECVLSLDPERMHRYITRLKAQPVESRFPAVVAYFASFPDRSIAWAVEDFYKWQQARYLHAMGLRGVMYRWDWCETCWMFQRAAARIRRENGSILSLRRFCGTGKQAVMEWRERRRRQWKAVREIWNRCQEVGIAFPARICPGGQTPMRFFRNDHDGSFGSYRVEAAIAVSEEEMKREIEAMVGYEALEEYYKEHACAAGKVVDEEQEELDMGVETVDEESSLDVDLEVDIEVSMPMPGTFPRTSTSTFGNRAAFQDANGVRIGYSASVDGRISTKELASFRRIEAPSREPAEWNHGWHSVRVCHIRHIVMLFENLADYG</sequence>
<name>A0A5J5EXV9_9PEZI</name>
<dbReference type="Proteomes" id="UP000326924">
    <property type="component" value="Unassembled WGS sequence"/>
</dbReference>
<organism evidence="1 2">
    <name type="scientific">Sphaerosporella brunnea</name>
    <dbReference type="NCBI Taxonomy" id="1250544"/>
    <lineage>
        <taxon>Eukaryota</taxon>
        <taxon>Fungi</taxon>
        <taxon>Dikarya</taxon>
        <taxon>Ascomycota</taxon>
        <taxon>Pezizomycotina</taxon>
        <taxon>Pezizomycetes</taxon>
        <taxon>Pezizales</taxon>
        <taxon>Pyronemataceae</taxon>
        <taxon>Sphaerosporella</taxon>
    </lineage>
</organism>
<gene>
    <name evidence="1" type="ORF">FN846DRAFT_1012652</name>
</gene>
<dbReference type="OrthoDB" id="5347748at2759"/>
<reference evidence="1 2" key="1">
    <citation type="submission" date="2019-09" db="EMBL/GenBank/DDBJ databases">
        <title>Draft genome of the ectomycorrhizal ascomycete Sphaerosporella brunnea.</title>
        <authorList>
            <consortium name="DOE Joint Genome Institute"/>
            <person name="Benucci G.M."/>
            <person name="Marozzi G."/>
            <person name="Antonielli L."/>
            <person name="Sanchez S."/>
            <person name="Marco P."/>
            <person name="Wang X."/>
            <person name="Falini L.B."/>
            <person name="Barry K."/>
            <person name="Haridas S."/>
            <person name="Lipzen A."/>
            <person name="Labutti K."/>
            <person name="Grigoriev I.V."/>
            <person name="Murat C."/>
            <person name="Martin F."/>
            <person name="Albertini E."/>
            <person name="Donnini D."/>
            <person name="Bonito G."/>
        </authorList>
    </citation>
    <scope>NUCLEOTIDE SEQUENCE [LARGE SCALE GENOMIC DNA]</scope>
    <source>
        <strain evidence="1 2">Sb_GMNB300</strain>
    </source>
</reference>
<evidence type="ECO:0000313" key="2">
    <source>
        <dbReference type="Proteomes" id="UP000326924"/>
    </source>
</evidence>
<protein>
    <submittedName>
        <fullName evidence="1">Uncharacterized protein</fullName>
    </submittedName>
</protein>